<dbReference type="AlphaFoldDB" id="A0A6P8HIP0"/>
<dbReference type="GO" id="GO:0003887">
    <property type="term" value="F:DNA-directed DNA polymerase activity"/>
    <property type="evidence" value="ECO:0007669"/>
    <property type="project" value="TreeGrafter"/>
</dbReference>
<dbReference type="GO" id="GO:0000731">
    <property type="term" value="P:DNA synthesis involved in DNA repair"/>
    <property type="evidence" value="ECO:0007669"/>
    <property type="project" value="InterPro"/>
</dbReference>
<gene>
    <name evidence="2" type="primary">LOC116289648</name>
</gene>
<dbReference type="InParanoid" id="A0A6P8HIP0"/>
<sequence length="112" mass="13020">MSNKLITDTFPTVKKQKVIKQKPQSAKTQDKKAEVKKIDVGVSVQDEKTRLSLLKEFDLNSEYGPCIGISRLQRWERAEKFGLHPSQDIKDIITQHLDDETYTECIWKDEKL</sequence>
<dbReference type="KEGG" id="aten:116289648"/>
<organism evidence="1 2">
    <name type="scientific">Actinia tenebrosa</name>
    <name type="common">Australian red waratah sea anemone</name>
    <dbReference type="NCBI Taxonomy" id="6105"/>
    <lineage>
        <taxon>Eukaryota</taxon>
        <taxon>Metazoa</taxon>
        <taxon>Cnidaria</taxon>
        <taxon>Anthozoa</taxon>
        <taxon>Hexacorallia</taxon>
        <taxon>Actiniaria</taxon>
        <taxon>Actiniidae</taxon>
        <taxon>Actinia</taxon>
    </lineage>
</organism>
<dbReference type="GO" id="GO:0043625">
    <property type="term" value="C:delta DNA polymerase complex"/>
    <property type="evidence" value="ECO:0007669"/>
    <property type="project" value="TreeGrafter"/>
</dbReference>
<protein>
    <submittedName>
        <fullName evidence="2">DNA polymerase delta subunit 4-like</fullName>
    </submittedName>
</protein>
<evidence type="ECO:0000313" key="1">
    <source>
        <dbReference type="Proteomes" id="UP000515163"/>
    </source>
</evidence>
<dbReference type="GO" id="GO:0006261">
    <property type="term" value="P:DNA-templated DNA replication"/>
    <property type="evidence" value="ECO:0007669"/>
    <property type="project" value="TreeGrafter"/>
</dbReference>
<proteinExistence type="predicted"/>
<dbReference type="FunCoup" id="A0A6P8HIP0">
    <property type="interactions" value="193"/>
</dbReference>
<dbReference type="PANTHER" id="PTHR14303">
    <property type="entry name" value="DNA POLYMERASE DELTA SUBUNIT 4"/>
    <property type="match status" value="1"/>
</dbReference>
<dbReference type="GeneID" id="116289648"/>
<accession>A0A6P8HIP0</accession>
<dbReference type="Proteomes" id="UP000515163">
    <property type="component" value="Unplaced"/>
</dbReference>
<dbReference type="InterPro" id="IPR007218">
    <property type="entry name" value="DNA_pol_delta_4"/>
</dbReference>
<dbReference type="RefSeq" id="XP_031552455.1">
    <property type="nucleotide sequence ID" value="XM_031696595.1"/>
</dbReference>
<name>A0A6P8HIP0_ACTTE</name>
<dbReference type="Pfam" id="PF04081">
    <property type="entry name" value="DNA_pol_delta_4"/>
    <property type="match status" value="1"/>
</dbReference>
<dbReference type="OrthoDB" id="337486at2759"/>
<dbReference type="PANTHER" id="PTHR14303:SF0">
    <property type="entry name" value="DNA POLYMERASE DELTA SUBUNIT 4"/>
    <property type="match status" value="1"/>
</dbReference>
<reference evidence="2" key="1">
    <citation type="submission" date="2025-08" db="UniProtKB">
        <authorList>
            <consortium name="RefSeq"/>
        </authorList>
    </citation>
    <scope>IDENTIFICATION</scope>
    <source>
        <tissue evidence="2">Tentacle</tissue>
    </source>
</reference>
<keyword evidence="1" id="KW-1185">Reference proteome</keyword>
<evidence type="ECO:0000313" key="2">
    <source>
        <dbReference type="RefSeq" id="XP_031552455.1"/>
    </source>
</evidence>